<evidence type="ECO:0000256" key="7">
    <source>
        <dbReference type="ARBA" id="ARBA00038481"/>
    </source>
</evidence>
<dbReference type="Gene3D" id="3.40.720.10">
    <property type="entry name" value="Alkaline Phosphatase, subunit A"/>
    <property type="match status" value="1"/>
</dbReference>
<keyword evidence="4 8" id="KW-0812">Transmembrane</keyword>
<feature type="transmembrane region" description="Helical" evidence="8">
    <location>
        <begin position="144"/>
        <end position="162"/>
    </location>
</feature>
<evidence type="ECO:0000256" key="5">
    <source>
        <dbReference type="ARBA" id="ARBA00022989"/>
    </source>
</evidence>
<comment type="similarity">
    <text evidence="7">Belongs to the phosphoethanolamine transferase family.</text>
</comment>
<evidence type="ECO:0000259" key="9">
    <source>
        <dbReference type="Pfam" id="PF00884"/>
    </source>
</evidence>
<gene>
    <name evidence="10" type="primary">ybiP_2</name>
    <name evidence="10" type="ORF">NCTC5906_01422</name>
</gene>
<dbReference type="AlphaFoldDB" id="A0A448FA01"/>
<evidence type="ECO:0000256" key="6">
    <source>
        <dbReference type="ARBA" id="ARBA00023136"/>
    </source>
</evidence>
<keyword evidence="5 8" id="KW-1133">Transmembrane helix</keyword>
<dbReference type="OrthoDB" id="9786870at2"/>
<evidence type="ECO:0000256" key="8">
    <source>
        <dbReference type="SAM" id="Phobius"/>
    </source>
</evidence>
<feature type="transmembrane region" description="Helical" evidence="8">
    <location>
        <begin position="56"/>
        <end position="74"/>
    </location>
</feature>
<keyword evidence="2" id="KW-1003">Cell membrane</keyword>
<evidence type="ECO:0000256" key="4">
    <source>
        <dbReference type="ARBA" id="ARBA00022692"/>
    </source>
</evidence>
<dbReference type="RefSeq" id="WP_005702991.1">
    <property type="nucleotide sequence ID" value="NZ_AEWB02000006.1"/>
</dbReference>
<reference evidence="10 11" key="1">
    <citation type="submission" date="2018-12" db="EMBL/GenBank/DDBJ databases">
        <authorList>
            <consortium name="Pathogen Informatics"/>
        </authorList>
    </citation>
    <scope>NUCLEOTIDE SEQUENCE [LARGE SCALE GENOMIC DNA]</scope>
    <source>
        <strain evidence="10 11">NCTC5906</strain>
    </source>
</reference>
<dbReference type="GO" id="GO:0009244">
    <property type="term" value="P:lipopolysaccharide core region biosynthetic process"/>
    <property type="evidence" value="ECO:0007669"/>
    <property type="project" value="TreeGrafter"/>
</dbReference>
<dbReference type="InterPro" id="IPR058130">
    <property type="entry name" value="PEA_transf_C"/>
</dbReference>
<evidence type="ECO:0000313" key="10">
    <source>
        <dbReference type="EMBL" id="VEF43346.1"/>
    </source>
</evidence>
<dbReference type="PANTHER" id="PTHR30443:SF4">
    <property type="entry name" value="PHOSPHOETHANOLAMINE TRANSFERASE OPGE-RELATED"/>
    <property type="match status" value="1"/>
</dbReference>
<dbReference type="GO" id="GO:0016776">
    <property type="term" value="F:phosphotransferase activity, phosphate group as acceptor"/>
    <property type="evidence" value="ECO:0007669"/>
    <property type="project" value="TreeGrafter"/>
</dbReference>
<dbReference type="PANTHER" id="PTHR30443">
    <property type="entry name" value="INNER MEMBRANE PROTEIN"/>
    <property type="match status" value="1"/>
</dbReference>
<dbReference type="EMBL" id="LR134327">
    <property type="protein sequence ID" value="VEF43346.1"/>
    <property type="molecule type" value="Genomic_DNA"/>
</dbReference>
<evidence type="ECO:0000256" key="3">
    <source>
        <dbReference type="ARBA" id="ARBA00022679"/>
    </source>
</evidence>
<sequence>MFKKFLSYLNSRIFWIWLLFFSFITLIISPENSAYYGIFVIYIIYYLIFSFNQKIFWLFITFVVITLSLYQPIYSSYGNLNSGVVAAFFETNPAESFEFLGKLKIDQFILPFLFSLSAYILYRLREQATPQGEITEKDIKYKKILNITLIIVTIFSIIWIPTKFHFENSSKEQIDSHWTLANSPVNLISFYANIIDSITDYYNDKKDLEAAKDILPPWHIISTQPKYKNYILIIGESARKDYMSSYGFKLPTTPFLDKTNGYINAGYVSAAPATYHSLLNTLHFKPKDKGKKDYSYNIISLAKAAGIKTFWLSNQGTIGKYDTLASRLGIGADFHYFTKKGGFITNNADDFKLLEELKIKFKEKAYENDTRLFVIHLMGSHRNFCQRITDKEKKLEFINESLSCYVNTILKTDKLIEEIVNVLKEQNEPYSLIYFSDHGLSHVNKENKKEVDLDFGEEHKQNFEVPFVKISSDDTSREVVNVKRSAFNFIYGFSQWLGIETKELDQEYNFFSNKNDENIKVFNFKENIPYNTLKNDDIPNL</sequence>
<dbReference type="Proteomes" id="UP000272690">
    <property type="component" value="Chromosome"/>
</dbReference>
<organism evidence="10 11">
    <name type="scientific">Aggregatibacter aphrophilus ATCC 33389</name>
    <dbReference type="NCBI Taxonomy" id="985008"/>
    <lineage>
        <taxon>Bacteria</taxon>
        <taxon>Pseudomonadati</taxon>
        <taxon>Pseudomonadota</taxon>
        <taxon>Gammaproteobacteria</taxon>
        <taxon>Pasteurellales</taxon>
        <taxon>Pasteurellaceae</taxon>
        <taxon>Aggregatibacter</taxon>
    </lineage>
</organism>
<dbReference type="Pfam" id="PF00884">
    <property type="entry name" value="Sulfatase"/>
    <property type="match status" value="1"/>
</dbReference>
<dbReference type="InterPro" id="IPR000917">
    <property type="entry name" value="Sulfatase_N"/>
</dbReference>
<protein>
    <submittedName>
        <fullName evidence="10">Phosphoethanolamine transferase ybiP</fullName>
        <ecNumber evidence="10">2.7.-.-</ecNumber>
    </submittedName>
</protein>
<dbReference type="GO" id="GO:0005886">
    <property type="term" value="C:plasma membrane"/>
    <property type="evidence" value="ECO:0007669"/>
    <property type="project" value="UniProtKB-SubCell"/>
</dbReference>
<proteinExistence type="inferred from homology"/>
<comment type="subcellular location">
    <subcellularLocation>
        <location evidence="1">Cell membrane</location>
        <topology evidence="1">Multi-pass membrane protein</topology>
    </subcellularLocation>
</comment>
<feature type="transmembrane region" description="Helical" evidence="8">
    <location>
        <begin position="34"/>
        <end position="49"/>
    </location>
</feature>
<accession>A0A448FA01</accession>
<evidence type="ECO:0000313" key="11">
    <source>
        <dbReference type="Proteomes" id="UP000272690"/>
    </source>
</evidence>
<keyword evidence="3 10" id="KW-0808">Transferase</keyword>
<dbReference type="InterPro" id="IPR017850">
    <property type="entry name" value="Alkaline_phosphatase_core_sf"/>
</dbReference>
<feature type="transmembrane region" description="Helical" evidence="8">
    <location>
        <begin position="108"/>
        <end position="124"/>
    </location>
</feature>
<keyword evidence="6 8" id="KW-0472">Membrane</keyword>
<dbReference type="GeneID" id="49635831"/>
<dbReference type="CDD" id="cd16017">
    <property type="entry name" value="LptA"/>
    <property type="match status" value="1"/>
</dbReference>
<feature type="transmembrane region" description="Helical" evidence="8">
    <location>
        <begin position="12"/>
        <end position="28"/>
    </location>
</feature>
<dbReference type="EC" id="2.7.-.-" evidence="10"/>
<evidence type="ECO:0000256" key="1">
    <source>
        <dbReference type="ARBA" id="ARBA00004651"/>
    </source>
</evidence>
<evidence type="ECO:0000256" key="2">
    <source>
        <dbReference type="ARBA" id="ARBA00022475"/>
    </source>
</evidence>
<name>A0A448FA01_AGGAP</name>
<dbReference type="SUPFAM" id="SSF53649">
    <property type="entry name" value="Alkaline phosphatase-like"/>
    <property type="match status" value="1"/>
</dbReference>
<feature type="domain" description="Sulfatase N-terminal" evidence="9">
    <location>
        <begin position="228"/>
        <end position="499"/>
    </location>
</feature>
<dbReference type="InterPro" id="IPR040423">
    <property type="entry name" value="PEA_transferase"/>
</dbReference>